<dbReference type="Proteomes" id="UP000280935">
    <property type="component" value="Unassembled WGS sequence"/>
</dbReference>
<dbReference type="AlphaFoldDB" id="A0A3P1WQP2"/>
<dbReference type="OrthoDB" id="3245799at2"/>
<dbReference type="RefSeq" id="WP_125229159.1">
    <property type="nucleotide sequence ID" value="NZ_RQYT01000055.1"/>
</dbReference>
<evidence type="ECO:0000313" key="2">
    <source>
        <dbReference type="Proteomes" id="UP000280935"/>
    </source>
</evidence>
<gene>
    <name evidence="1" type="ORF">EII35_14395</name>
</gene>
<proteinExistence type="predicted"/>
<evidence type="ECO:0000313" key="1">
    <source>
        <dbReference type="EMBL" id="RRD48097.1"/>
    </source>
</evidence>
<name>A0A3P1WQP2_9ACTN</name>
<organism evidence="1 2">
    <name type="scientific">Arachnia propionica</name>
    <dbReference type="NCBI Taxonomy" id="1750"/>
    <lineage>
        <taxon>Bacteria</taxon>
        <taxon>Bacillati</taxon>
        <taxon>Actinomycetota</taxon>
        <taxon>Actinomycetes</taxon>
        <taxon>Propionibacteriales</taxon>
        <taxon>Propionibacteriaceae</taxon>
        <taxon>Arachnia</taxon>
    </lineage>
</organism>
<protein>
    <submittedName>
        <fullName evidence="1">Uncharacterized protein</fullName>
    </submittedName>
</protein>
<reference evidence="1 2" key="1">
    <citation type="submission" date="2018-11" db="EMBL/GenBank/DDBJ databases">
        <title>Genomes From Bacteria Associated with the Canine Oral Cavity: a Test Case for Automated Genome-Based Taxonomic Assignment.</title>
        <authorList>
            <person name="Coil D.A."/>
            <person name="Jospin G."/>
            <person name="Darling A.E."/>
            <person name="Wallis C."/>
            <person name="Davis I.J."/>
            <person name="Harris S."/>
            <person name="Eisen J.A."/>
            <person name="Holcombe L.J."/>
            <person name="O'Flynn C."/>
        </authorList>
    </citation>
    <scope>NUCLEOTIDE SEQUENCE [LARGE SCALE GENOMIC DNA]</scope>
    <source>
        <strain evidence="1 2">OH2822_COT-296</strain>
    </source>
</reference>
<accession>A0A3P1WQP2</accession>
<comment type="caution">
    <text evidence="1">The sequence shown here is derived from an EMBL/GenBank/DDBJ whole genome shotgun (WGS) entry which is preliminary data.</text>
</comment>
<sequence>MTVDDFFAWASLDEAKQVVGLLPFLQGMDDATRAELTRHYPSVAKRIRADRWRSEDHTLLAAHLDVTPTAVVRTMDAWGLHALGRRTADVAEALARRGREWVATFVTTMTARRGLAENGAPLVGLLVDRFDLPLPGEGPHWWGWMALRPLPAPGQRWLERFRLACATPDTFLRCHHTAENLLHMLPTRLEELRAVEPVTDADLLEPLLAVFERGDRPQAQRNALVWLEGLGLIPRLRDHLPRVIAAIPTAGSGFVKLILDHVVAEVPDHHRADLAAALLTRSEKGLRARAAKLLPECAKPPAEPPPPPVTTWAVPGPFTPEPSARFTDPVESQDDLHLVEALTPDPEDPERREWFLTLATRIAHRDGVDHLCSLLAAQSNLLQGFRPSVRDELTRFLAGKRPRLLQPATPEGGGLHLLSDQRSRQIIRAFGTVPCVLSAASHAGFTLTWEEFSRRVAQYRALGVAARPADVAVALGRLDRARCPDDLSPYALPIQGRFRRLHTVLAAWRDATVSEATVRLGEQQHRHEYRSQRIEVTGDEVPGLSLLGLDNDWATPYRADHWFGYQGDVSALTLMPWYCSRPCIHVLRTHSPATTMWALAPLLRVARRFSPVLAFTALAATSTVPATHRDEIAGLLLTAWEQGRLTGDELAAGWRPDWQEVATLQPARIVALLDALTAAGAAPLAWPLLSLVTEHLAAAHPTPTAAARALALLGTVLPAARAAGHPVSLPHTRALAARTGSSQAVRAARALSL</sequence>
<dbReference type="EMBL" id="RQYT01000055">
    <property type="protein sequence ID" value="RRD48097.1"/>
    <property type="molecule type" value="Genomic_DNA"/>
</dbReference>